<evidence type="ECO:0000259" key="6">
    <source>
        <dbReference type="PROSITE" id="PS50011"/>
    </source>
</evidence>
<dbReference type="GO" id="GO:0005524">
    <property type="term" value="F:ATP binding"/>
    <property type="evidence" value="ECO:0007669"/>
    <property type="project" value="UniProtKB-KW"/>
</dbReference>
<dbReference type="AlphaFoldDB" id="A0AAV5AL52"/>
<dbReference type="PROSITE" id="PS00108">
    <property type="entry name" value="PROTEIN_KINASE_ST"/>
    <property type="match status" value="1"/>
</dbReference>
<evidence type="ECO:0000256" key="1">
    <source>
        <dbReference type="ARBA" id="ARBA00022527"/>
    </source>
</evidence>
<proteinExistence type="predicted"/>
<evidence type="ECO:0000313" key="7">
    <source>
        <dbReference type="EMBL" id="GJJ13864.1"/>
    </source>
</evidence>
<dbReference type="PANTHER" id="PTHR24345:SF91">
    <property type="entry name" value="SERINE_THREONINE-PROTEIN KINASE PLK4"/>
    <property type="match status" value="1"/>
</dbReference>
<dbReference type="InterPro" id="IPR000719">
    <property type="entry name" value="Prot_kinase_dom"/>
</dbReference>
<dbReference type="GO" id="GO:0004674">
    <property type="term" value="F:protein serine/threonine kinase activity"/>
    <property type="evidence" value="ECO:0007669"/>
    <property type="project" value="UniProtKB-KW"/>
</dbReference>
<evidence type="ECO:0000256" key="2">
    <source>
        <dbReference type="ARBA" id="ARBA00022679"/>
    </source>
</evidence>
<evidence type="ECO:0000256" key="5">
    <source>
        <dbReference type="ARBA" id="ARBA00022840"/>
    </source>
</evidence>
<comment type="caution">
    <text evidence="7">The sequence shown here is derived from an EMBL/GenBank/DDBJ whole genome shotgun (WGS) entry which is preliminary data.</text>
</comment>
<sequence>MSEVICQQTKAIKAAKKMKNYYPHSGFAFPQMSMCILYGLGRGGNGTVYLAEECDDATMWDSRSGSIPPKQYAMKVIEKTLYDPSLIHLISREYKYHTRVASHPNILQPHSMLETKDAVILTSEYIRDGDFKRFLHKYGHFLCRDNTLIKTIFLQLLDAVAHMHEQGVYHGDLKPENILCKHQAESSRVIIADFGASTDRPYIYHQNGYITGTEEYAPPECLPGPRGGRCVFPHAIDIWSLGIILFTICTDGLLPWRCAHPDLDPYYQAFITNPNYFLSRWKLSRSTRGLLTTIWQSRPESRVNIHQLRGMVEVMTEFTTYQDSSRAIISAKRHAVLHTYFWLAGRCALPREIKMPEVRGPQCQVKSSSSSLLSTKIPKLFGLQGVATYLQKSKLLINKKLKVPVTTTTAAAPYDNTSQFQLISVPDLKLPVEIGEAAFRLLDGLQI</sequence>
<dbReference type="Gene3D" id="1.10.510.10">
    <property type="entry name" value="Transferase(Phosphotransferase) domain 1"/>
    <property type="match status" value="1"/>
</dbReference>
<dbReference type="InterPro" id="IPR008271">
    <property type="entry name" value="Ser/Thr_kinase_AS"/>
</dbReference>
<keyword evidence="1" id="KW-0723">Serine/threonine-protein kinase</keyword>
<accession>A0AAV5AL52</accession>
<keyword evidence="8" id="KW-1185">Reference proteome</keyword>
<reference evidence="7" key="1">
    <citation type="submission" date="2021-10" db="EMBL/GenBank/DDBJ databases">
        <title>De novo Genome Assembly of Clathrus columnatus (Basidiomycota, Fungi) Using Illumina and Nanopore Sequence Data.</title>
        <authorList>
            <person name="Ogiso-Tanaka E."/>
            <person name="Itagaki H."/>
            <person name="Hosoya T."/>
            <person name="Hosaka K."/>
        </authorList>
    </citation>
    <scope>NUCLEOTIDE SEQUENCE</scope>
    <source>
        <strain evidence="7">MO-923</strain>
    </source>
</reference>
<dbReference type="PANTHER" id="PTHR24345">
    <property type="entry name" value="SERINE/THREONINE-PROTEIN KINASE PLK"/>
    <property type="match status" value="1"/>
</dbReference>
<dbReference type="Proteomes" id="UP001050691">
    <property type="component" value="Unassembled WGS sequence"/>
</dbReference>
<gene>
    <name evidence="7" type="ORF">Clacol_008121</name>
</gene>
<keyword evidence="4" id="KW-0418">Kinase</keyword>
<dbReference type="EMBL" id="BPWL01000009">
    <property type="protein sequence ID" value="GJJ13864.1"/>
    <property type="molecule type" value="Genomic_DNA"/>
</dbReference>
<keyword evidence="5" id="KW-0067">ATP-binding</keyword>
<feature type="domain" description="Protein kinase" evidence="6">
    <location>
        <begin position="34"/>
        <end position="319"/>
    </location>
</feature>
<dbReference type="SUPFAM" id="SSF56112">
    <property type="entry name" value="Protein kinase-like (PK-like)"/>
    <property type="match status" value="1"/>
</dbReference>
<keyword evidence="2" id="KW-0808">Transferase</keyword>
<evidence type="ECO:0000256" key="3">
    <source>
        <dbReference type="ARBA" id="ARBA00022741"/>
    </source>
</evidence>
<name>A0AAV5AL52_9AGAM</name>
<dbReference type="SMART" id="SM00220">
    <property type="entry name" value="S_TKc"/>
    <property type="match status" value="1"/>
</dbReference>
<evidence type="ECO:0000313" key="8">
    <source>
        <dbReference type="Proteomes" id="UP001050691"/>
    </source>
</evidence>
<keyword evidence="3" id="KW-0547">Nucleotide-binding</keyword>
<dbReference type="PROSITE" id="PS50011">
    <property type="entry name" value="PROTEIN_KINASE_DOM"/>
    <property type="match status" value="1"/>
</dbReference>
<dbReference type="InterPro" id="IPR011009">
    <property type="entry name" value="Kinase-like_dom_sf"/>
</dbReference>
<protein>
    <recommendedName>
        <fullName evidence="6">Protein kinase domain-containing protein</fullName>
    </recommendedName>
</protein>
<evidence type="ECO:0000256" key="4">
    <source>
        <dbReference type="ARBA" id="ARBA00022777"/>
    </source>
</evidence>
<dbReference type="GO" id="GO:0005634">
    <property type="term" value="C:nucleus"/>
    <property type="evidence" value="ECO:0007669"/>
    <property type="project" value="TreeGrafter"/>
</dbReference>
<dbReference type="Pfam" id="PF00069">
    <property type="entry name" value="Pkinase"/>
    <property type="match status" value="1"/>
</dbReference>
<organism evidence="7 8">
    <name type="scientific">Clathrus columnatus</name>
    <dbReference type="NCBI Taxonomy" id="1419009"/>
    <lineage>
        <taxon>Eukaryota</taxon>
        <taxon>Fungi</taxon>
        <taxon>Dikarya</taxon>
        <taxon>Basidiomycota</taxon>
        <taxon>Agaricomycotina</taxon>
        <taxon>Agaricomycetes</taxon>
        <taxon>Phallomycetidae</taxon>
        <taxon>Phallales</taxon>
        <taxon>Clathraceae</taxon>
        <taxon>Clathrus</taxon>
    </lineage>
</organism>